<feature type="transmembrane region" description="Helical" evidence="6">
    <location>
        <begin position="134"/>
        <end position="152"/>
    </location>
</feature>
<gene>
    <name evidence="7" type="ORF">R1sor_004074</name>
</gene>
<protein>
    <recommendedName>
        <fullName evidence="6">Protein DETOXIFICATION</fullName>
    </recommendedName>
    <alternativeName>
        <fullName evidence="6">Multidrug and toxic compound extrusion protein</fullName>
    </alternativeName>
</protein>
<evidence type="ECO:0000256" key="5">
    <source>
        <dbReference type="ARBA" id="ARBA00023136"/>
    </source>
</evidence>
<dbReference type="Pfam" id="PF01554">
    <property type="entry name" value="MatE"/>
    <property type="match status" value="2"/>
</dbReference>
<feature type="transmembrane region" description="Helical" evidence="6">
    <location>
        <begin position="232"/>
        <end position="252"/>
    </location>
</feature>
<feature type="transmembrane region" description="Helical" evidence="6">
    <location>
        <begin position="202"/>
        <end position="226"/>
    </location>
</feature>
<dbReference type="InterPro" id="IPR002528">
    <property type="entry name" value="MATE_fam"/>
</dbReference>
<dbReference type="CDD" id="cd13132">
    <property type="entry name" value="MATE_eukaryotic"/>
    <property type="match status" value="1"/>
</dbReference>
<evidence type="ECO:0000256" key="3">
    <source>
        <dbReference type="ARBA" id="ARBA00022692"/>
    </source>
</evidence>
<evidence type="ECO:0000313" key="7">
    <source>
        <dbReference type="EMBL" id="KAL3686052.1"/>
    </source>
</evidence>
<keyword evidence="4 6" id="KW-1133">Transmembrane helix</keyword>
<keyword evidence="3 6" id="KW-0812">Transmembrane</keyword>
<comment type="caution">
    <text evidence="6">Lacks conserved residue(s) required for the propagation of feature annotation.</text>
</comment>
<evidence type="ECO:0000313" key="8">
    <source>
        <dbReference type="Proteomes" id="UP001633002"/>
    </source>
</evidence>
<dbReference type="GO" id="GO:0016020">
    <property type="term" value="C:membrane"/>
    <property type="evidence" value="ECO:0007669"/>
    <property type="project" value="UniProtKB-SubCell"/>
</dbReference>
<organism evidence="7 8">
    <name type="scientific">Riccia sorocarpa</name>
    <dbReference type="NCBI Taxonomy" id="122646"/>
    <lineage>
        <taxon>Eukaryota</taxon>
        <taxon>Viridiplantae</taxon>
        <taxon>Streptophyta</taxon>
        <taxon>Embryophyta</taxon>
        <taxon>Marchantiophyta</taxon>
        <taxon>Marchantiopsida</taxon>
        <taxon>Marchantiidae</taxon>
        <taxon>Marchantiales</taxon>
        <taxon>Ricciaceae</taxon>
        <taxon>Riccia</taxon>
    </lineage>
</organism>
<feature type="transmembrane region" description="Helical" evidence="6">
    <location>
        <begin position="453"/>
        <end position="477"/>
    </location>
</feature>
<reference evidence="7 8" key="1">
    <citation type="submission" date="2024-09" db="EMBL/GenBank/DDBJ databases">
        <title>Chromosome-scale assembly of Riccia sorocarpa.</title>
        <authorList>
            <person name="Paukszto L."/>
        </authorList>
    </citation>
    <scope>NUCLEOTIDE SEQUENCE [LARGE SCALE GENOMIC DNA]</scope>
    <source>
        <strain evidence="7">LP-2024</strain>
        <tissue evidence="7">Aerial parts of the thallus</tissue>
    </source>
</reference>
<dbReference type="NCBIfam" id="TIGR00797">
    <property type="entry name" value="matE"/>
    <property type="match status" value="1"/>
</dbReference>
<keyword evidence="8" id="KW-1185">Reference proteome</keyword>
<keyword evidence="5 6" id="KW-0472">Membrane</keyword>
<dbReference type="AlphaFoldDB" id="A0ABD3H6A0"/>
<dbReference type="InterPro" id="IPR045069">
    <property type="entry name" value="MATE_euk"/>
</dbReference>
<dbReference type="Proteomes" id="UP001633002">
    <property type="component" value="Unassembled WGS sequence"/>
</dbReference>
<feature type="transmembrane region" description="Helical" evidence="6">
    <location>
        <begin position="355"/>
        <end position="376"/>
    </location>
</feature>
<dbReference type="PANTHER" id="PTHR11206">
    <property type="entry name" value="MULTIDRUG RESISTANCE PROTEIN"/>
    <property type="match status" value="1"/>
</dbReference>
<dbReference type="EMBL" id="JBJQOH010000006">
    <property type="protein sequence ID" value="KAL3686052.1"/>
    <property type="molecule type" value="Genomic_DNA"/>
</dbReference>
<comment type="subcellular location">
    <subcellularLocation>
        <location evidence="1">Membrane</location>
        <topology evidence="1">Multi-pass membrane protein</topology>
    </subcellularLocation>
</comment>
<comment type="similarity">
    <text evidence="2 6">Belongs to the multi antimicrobial extrusion (MATE) (TC 2.A.66.1) family.</text>
</comment>
<feature type="transmembrane region" description="Helical" evidence="6">
    <location>
        <begin position="273"/>
        <end position="297"/>
    </location>
</feature>
<sequence length="517" mass="56537">MASASQPLLLKEEDGNQAPALLPFSSSESELQSSSVRNNDEFRTWLVEELGEQFQIAGPMIMVNLLQYSLRVVSLMFVGRLGELALSSSQIASTTAAATGLNVMMGLASALETLCGQAYGAKEYRLTGIFLQRAVFVLILIAIPISFVWWNMAPILTFMGQDPAISQGAQEYSRFLIPSLFAQAFLQPLVRFLQTQSAVTAMMVFTATTLMIHIPLCYLIVFHFGVGFRGAAIANGVSHWINVLFLASYVIFSSTCKKTWTGFSRSAFQDIFLFLKIAVPSTVMMCLESWCFDFVILMSGLLPNPELEASSLSICLTTDGLIFMVPLGLSAAVSTRVSNKLGAGLPYAANAAVKVAVSLTLIEGSILCGLLIWVRHGFPYLFTNDPDVVSYVSSMTPLLAAVAFLDSCQATLSGVIRGCGWQHLGAYTNLCAFYGIGIPVSLLMTFHFHYHGYGLWIGMLCGLSTQSLLLSIITFTLNWRKLAGEASHLIHEAKHDYEHAYLTTTVHEKEEPFAVDH</sequence>
<feature type="transmembrane region" description="Helical" evidence="6">
    <location>
        <begin position="309"/>
        <end position="334"/>
    </location>
</feature>
<feature type="transmembrane region" description="Helical" evidence="6">
    <location>
        <begin position="426"/>
        <end position="447"/>
    </location>
</feature>
<evidence type="ECO:0000256" key="2">
    <source>
        <dbReference type="ARBA" id="ARBA00010199"/>
    </source>
</evidence>
<feature type="transmembrane region" description="Helical" evidence="6">
    <location>
        <begin position="388"/>
        <end position="405"/>
    </location>
</feature>
<comment type="caution">
    <text evidence="7">The sequence shown here is derived from an EMBL/GenBank/DDBJ whole genome shotgun (WGS) entry which is preliminary data.</text>
</comment>
<evidence type="ECO:0000256" key="1">
    <source>
        <dbReference type="ARBA" id="ARBA00004141"/>
    </source>
</evidence>
<proteinExistence type="inferred from homology"/>
<evidence type="ECO:0000256" key="6">
    <source>
        <dbReference type="RuleBase" id="RU004914"/>
    </source>
</evidence>
<evidence type="ECO:0000256" key="4">
    <source>
        <dbReference type="ARBA" id="ARBA00022989"/>
    </source>
</evidence>
<name>A0ABD3H6A0_9MARC</name>
<accession>A0ABD3H6A0</accession>